<gene>
    <name evidence="1" type="ORF">PBK173_000064000</name>
    <name evidence="5" type="ORF">PBNK65E_000061600</name>
    <name evidence="2" type="ORF">PBNK65NY_000061100</name>
    <name evidence="3" type="ORF">PBSP11A_000061300</name>
    <name evidence="4" type="ORF">PBSP11RLL_000061200</name>
</gene>
<sequence>MDINMKENKIEKYPIHKKNKTKRWIDSSETRDILSNSVSNCFINIPQEKSKFKLRRMHTIDSADLVYGPKLYELPKIDKINMSSSENKQSSSSERKKNKDCNYETKSKTRCLMDTKSESTINSAVVPMESNDDNIPSFGTQFHEKGTCNPCRYEWTRGCHMGKFCRFCHHSSHVPIGTARVVPDPKTLATTKVRPENILTNQKIASYTETLNSLVESKSPTNSHSDRTQTNNNFKLIEHITKFDYNNITTYQDEGSQNNYSISKKLQNLSKLSNNSNKKKIYKNNNYYVGPYNLNNMDPLCIPYINFSNYMNDYDQGIYNYFIINPYFYSTFKNYILPNALVNNLPKNNITKILKPAKPIMGNYAIQSIIS</sequence>
<evidence type="ECO:0000313" key="5">
    <source>
        <dbReference type="EMBL" id="SCN22646.1"/>
    </source>
</evidence>
<dbReference type="AlphaFoldDB" id="A0A113QY17"/>
<evidence type="ECO:0000313" key="9">
    <source>
        <dbReference type="Proteomes" id="UP000220214"/>
    </source>
</evidence>
<evidence type="ECO:0000313" key="2">
    <source>
        <dbReference type="EMBL" id="SCL92098.1"/>
    </source>
</evidence>
<protein>
    <recommendedName>
        <fullName evidence="11">Zinc finger protein</fullName>
    </recommendedName>
</protein>
<dbReference type="Proteomes" id="UP000219860">
    <property type="component" value="Chromosome 4"/>
</dbReference>
<evidence type="ECO:0000313" key="3">
    <source>
        <dbReference type="EMBL" id="SCM15594.1"/>
    </source>
</evidence>
<reference evidence="1 6" key="1">
    <citation type="submission" date="2016-02" db="EMBL/GenBank/DDBJ databases">
        <authorList>
            <consortium name="Pathogen Informatics"/>
        </authorList>
    </citation>
    <scope>NUCLEOTIDE SEQUENCE [LARGE SCALE GENOMIC DNA]</scope>
    <source>
        <strain evidence="1 6">K173</strain>
        <strain evidence="2 10">NK65 ny</strain>
        <strain evidence="5 9">NK65e</strain>
        <strain evidence="3 7">SP11 Antwerpcl1</strain>
        <strain evidence="4 8">SP11 RLL</strain>
    </source>
</reference>
<evidence type="ECO:0000313" key="7">
    <source>
        <dbReference type="Proteomes" id="UP000219860"/>
    </source>
</evidence>
<dbReference type="Proteomes" id="UP000516480">
    <property type="component" value="Chromosome 4"/>
</dbReference>
<dbReference type="EMBL" id="LT608140">
    <property type="protein sequence ID" value="SCL92098.1"/>
    <property type="molecule type" value="Genomic_DNA"/>
</dbReference>
<evidence type="ECO:0000313" key="4">
    <source>
        <dbReference type="EMBL" id="SCM17386.1"/>
    </source>
</evidence>
<evidence type="ECO:0000313" key="1">
    <source>
        <dbReference type="EMBL" id="CXI03414.1"/>
    </source>
</evidence>
<dbReference type="EMBL" id="LT160024">
    <property type="protein sequence ID" value="CXI03414.1"/>
    <property type="molecule type" value="Genomic_DNA"/>
</dbReference>
<evidence type="ECO:0000313" key="6">
    <source>
        <dbReference type="Proteomes" id="UP000069549"/>
    </source>
</evidence>
<evidence type="ECO:0000313" key="10">
    <source>
        <dbReference type="Proteomes" id="UP000516480"/>
    </source>
</evidence>
<proteinExistence type="predicted"/>
<dbReference type="EMBL" id="LT614630">
    <property type="protein sequence ID" value="SCN22646.1"/>
    <property type="molecule type" value="Genomic_DNA"/>
</dbReference>
<dbReference type="Proteomes" id="UP000219974">
    <property type="component" value="Chromosome 4"/>
</dbReference>
<dbReference type="Proteomes" id="UP000220214">
    <property type="component" value="Chromosome 4"/>
</dbReference>
<dbReference type="OrthoDB" id="387632at2759"/>
<dbReference type="VEuPathDB" id="PlasmoDB:PBANKA_0413400"/>
<dbReference type="OMA" id="CHHSSHV"/>
<evidence type="ECO:0008006" key="11">
    <source>
        <dbReference type="Google" id="ProtNLM"/>
    </source>
</evidence>
<evidence type="ECO:0000313" key="8">
    <source>
        <dbReference type="Proteomes" id="UP000219974"/>
    </source>
</evidence>
<accession>A0A113QY17</accession>
<dbReference type="EMBL" id="LT608252">
    <property type="protein sequence ID" value="SCM15594.1"/>
    <property type="molecule type" value="Genomic_DNA"/>
</dbReference>
<name>A0A113QY17_PLABE</name>
<organism evidence="1 6">
    <name type="scientific">Plasmodium berghei</name>
    <dbReference type="NCBI Taxonomy" id="5821"/>
    <lineage>
        <taxon>Eukaryota</taxon>
        <taxon>Sar</taxon>
        <taxon>Alveolata</taxon>
        <taxon>Apicomplexa</taxon>
        <taxon>Aconoidasida</taxon>
        <taxon>Haemosporida</taxon>
        <taxon>Plasmodiidae</taxon>
        <taxon>Plasmodium</taxon>
        <taxon>Plasmodium (Vinckeia)</taxon>
    </lineage>
</organism>
<dbReference type="EMBL" id="LT608268">
    <property type="protein sequence ID" value="SCM17386.1"/>
    <property type="molecule type" value="Genomic_DNA"/>
</dbReference>
<dbReference type="Proteomes" id="UP000069549">
    <property type="component" value="Chromosome 4"/>
</dbReference>